<evidence type="ECO:0000259" key="13">
    <source>
        <dbReference type="PROSITE" id="PS50198"/>
    </source>
</evidence>
<dbReference type="PANTHER" id="PTHR47245">
    <property type="entry name" value="PEPTIDYLPROLYL ISOMERASE"/>
    <property type="match status" value="1"/>
</dbReference>
<evidence type="ECO:0000313" key="17">
    <source>
        <dbReference type="Proteomes" id="UP000239650"/>
    </source>
</evidence>
<keyword evidence="9 11" id="KW-0413">Isomerase</keyword>
<dbReference type="EMBL" id="OKRC01000005">
    <property type="protein sequence ID" value="SPE21165.1"/>
    <property type="molecule type" value="Genomic_DNA"/>
</dbReference>
<evidence type="ECO:0000256" key="1">
    <source>
        <dbReference type="ARBA" id="ARBA00000971"/>
    </source>
</evidence>
<evidence type="ECO:0000256" key="11">
    <source>
        <dbReference type="HAMAP-Rule" id="MF_01145"/>
    </source>
</evidence>
<reference evidence="14 16" key="1">
    <citation type="submission" date="2016-09" db="EMBL/GenBank/DDBJ databases">
        <authorList>
            <person name="Inglin R.C."/>
        </authorList>
    </citation>
    <scope>NUCLEOTIDE SEQUENCE [LARGE SCALE GENOMIC DNA]</scope>
    <source>
        <strain evidence="14 16">RI-517</strain>
    </source>
</reference>
<dbReference type="Proteomes" id="UP000234349">
    <property type="component" value="Unassembled WGS sequence"/>
</dbReference>
<feature type="chain" id="PRO_5042166049" description="Foldase protein PrsA" evidence="12">
    <location>
        <begin position="20"/>
        <end position="303"/>
    </location>
</feature>
<evidence type="ECO:0000256" key="4">
    <source>
        <dbReference type="ARBA" id="ARBA00022475"/>
    </source>
</evidence>
<evidence type="ECO:0000256" key="7">
    <source>
        <dbReference type="ARBA" id="ARBA00023136"/>
    </source>
</evidence>
<keyword evidence="6 11" id="KW-0697">Rotamase</keyword>
<comment type="catalytic activity">
    <reaction evidence="1 11">
        <text>[protein]-peptidylproline (omega=180) = [protein]-peptidylproline (omega=0)</text>
        <dbReference type="Rhea" id="RHEA:16237"/>
        <dbReference type="Rhea" id="RHEA-COMP:10747"/>
        <dbReference type="Rhea" id="RHEA-COMP:10748"/>
        <dbReference type="ChEBI" id="CHEBI:83833"/>
        <dbReference type="ChEBI" id="CHEBI:83834"/>
        <dbReference type="EC" id="5.2.1.8"/>
    </reaction>
</comment>
<dbReference type="Gene3D" id="3.10.50.40">
    <property type="match status" value="1"/>
</dbReference>
<evidence type="ECO:0000256" key="12">
    <source>
        <dbReference type="SAM" id="SignalP"/>
    </source>
</evidence>
<dbReference type="GO" id="GO:0006457">
    <property type="term" value="P:protein folding"/>
    <property type="evidence" value="ECO:0007669"/>
    <property type="project" value="UniProtKB-UniRule"/>
</dbReference>
<dbReference type="SUPFAM" id="SSF54534">
    <property type="entry name" value="FKBP-like"/>
    <property type="match status" value="1"/>
</dbReference>
<evidence type="ECO:0000256" key="10">
    <source>
        <dbReference type="ARBA" id="ARBA00023288"/>
    </source>
</evidence>
<comment type="similarity">
    <text evidence="3 11">Belongs to the PrsA family.</text>
</comment>
<dbReference type="GO" id="GO:0003755">
    <property type="term" value="F:peptidyl-prolyl cis-trans isomerase activity"/>
    <property type="evidence" value="ECO:0007669"/>
    <property type="project" value="UniProtKB-UniRule"/>
</dbReference>
<dbReference type="SMR" id="A0AAE8J523"/>
<dbReference type="InterPro" id="IPR000297">
    <property type="entry name" value="PPIase_PpiC"/>
</dbReference>
<feature type="signal peptide" evidence="12">
    <location>
        <begin position="1"/>
        <end position="19"/>
    </location>
</feature>
<dbReference type="SUPFAM" id="SSF109998">
    <property type="entry name" value="Triger factor/SurA peptide-binding domain-like"/>
    <property type="match status" value="1"/>
</dbReference>
<name>A0AAE8J523_LATSK</name>
<dbReference type="InterPro" id="IPR046357">
    <property type="entry name" value="PPIase_dom_sf"/>
</dbReference>
<dbReference type="EMBL" id="MKGH01000013">
    <property type="protein sequence ID" value="PKX78860.1"/>
    <property type="molecule type" value="Genomic_DNA"/>
</dbReference>
<dbReference type="InterPro" id="IPR027304">
    <property type="entry name" value="Trigger_fact/SurA_dom_sf"/>
</dbReference>
<dbReference type="Proteomes" id="UP000239650">
    <property type="component" value="Unassembled WGS sequence"/>
</dbReference>
<keyword evidence="5 11" id="KW-0732">Signal</keyword>
<keyword evidence="8 11" id="KW-0564">Palmitate</keyword>
<dbReference type="OMA" id="GDNFNTY"/>
<proteinExistence type="inferred from homology"/>
<evidence type="ECO:0000313" key="15">
    <source>
        <dbReference type="EMBL" id="SPE21165.1"/>
    </source>
</evidence>
<evidence type="ECO:0000256" key="9">
    <source>
        <dbReference type="ARBA" id="ARBA00023235"/>
    </source>
</evidence>
<dbReference type="HAMAP" id="MF_01145">
    <property type="entry name" value="Foldase_PrsA"/>
    <property type="match status" value="1"/>
</dbReference>
<evidence type="ECO:0000256" key="8">
    <source>
        <dbReference type="ARBA" id="ARBA00023139"/>
    </source>
</evidence>
<dbReference type="GO" id="GO:0005886">
    <property type="term" value="C:plasma membrane"/>
    <property type="evidence" value="ECO:0007669"/>
    <property type="project" value="UniProtKB-SubCell"/>
</dbReference>
<keyword evidence="10 11" id="KW-0449">Lipoprotein</keyword>
<dbReference type="Pfam" id="PF00639">
    <property type="entry name" value="Rotamase"/>
    <property type="match status" value="1"/>
</dbReference>
<evidence type="ECO:0000256" key="6">
    <source>
        <dbReference type="ARBA" id="ARBA00023110"/>
    </source>
</evidence>
<evidence type="ECO:0000256" key="2">
    <source>
        <dbReference type="ARBA" id="ARBA00004193"/>
    </source>
</evidence>
<dbReference type="InterPro" id="IPR050245">
    <property type="entry name" value="PrsA_foldase"/>
</dbReference>
<evidence type="ECO:0000313" key="16">
    <source>
        <dbReference type="Proteomes" id="UP000234349"/>
    </source>
</evidence>
<dbReference type="PANTHER" id="PTHR47245:SF1">
    <property type="entry name" value="FOLDASE PROTEIN PRSA"/>
    <property type="match status" value="1"/>
</dbReference>
<reference evidence="15 17" key="2">
    <citation type="submission" date="2018-02" db="EMBL/GenBank/DDBJ databases">
        <authorList>
            <person name="Rodrigo-Torres L."/>
            <person name="Arahal R. D."/>
            <person name="Lucena T."/>
        </authorList>
    </citation>
    <scope>NUCLEOTIDE SEQUENCE [LARGE SCALE GENOMIC DNA]</scope>
    <source>
        <strain evidence="15 17">CECT 9267</strain>
    </source>
</reference>
<dbReference type="NCBIfam" id="NF003356">
    <property type="entry name" value="PRK04405.1"/>
    <property type="match status" value="1"/>
</dbReference>
<dbReference type="EC" id="5.2.1.8" evidence="11"/>
<comment type="caution">
    <text evidence="15">The sequence shown here is derived from an EMBL/GenBank/DDBJ whole genome shotgun (WGS) entry which is preliminary data.</text>
</comment>
<dbReference type="PROSITE" id="PS50198">
    <property type="entry name" value="PPIC_PPIASE_2"/>
    <property type="match status" value="1"/>
</dbReference>
<gene>
    <name evidence="11 15" type="primary">prsA</name>
    <name evidence="14" type="ORF">CUR37_03825</name>
    <name evidence="15" type="ORF">LAS9267_01156</name>
</gene>
<keyword evidence="4 11" id="KW-1003">Cell membrane</keyword>
<comment type="subcellular location">
    <subcellularLocation>
        <location evidence="2 11">Cell membrane</location>
        <topology evidence="2 11">Lipid-anchor</topology>
    </subcellularLocation>
</comment>
<organism evidence="15 17">
    <name type="scientific">Latilactobacillus sakei</name>
    <name type="common">Lactobacillus sakei</name>
    <dbReference type="NCBI Taxonomy" id="1599"/>
    <lineage>
        <taxon>Bacteria</taxon>
        <taxon>Bacillati</taxon>
        <taxon>Bacillota</taxon>
        <taxon>Bacilli</taxon>
        <taxon>Lactobacillales</taxon>
        <taxon>Lactobacillaceae</taxon>
        <taxon>Latilactobacillus</taxon>
    </lineage>
</organism>
<evidence type="ECO:0000313" key="14">
    <source>
        <dbReference type="EMBL" id="PKX78860.1"/>
    </source>
</evidence>
<dbReference type="PROSITE" id="PS51257">
    <property type="entry name" value="PROKAR_LIPOPROTEIN"/>
    <property type="match status" value="1"/>
</dbReference>
<comment type="function">
    <text evidence="11">Plays a major role in protein secretion by helping the post-translocational extracellular folding of several secreted proteins.</text>
</comment>
<evidence type="ECO:0000256" key="5">
    <source>
        <dbReference type="ARBA" id="ARBA00022729"/>
    </source>
</evidence>
<protein>
    <recommendedName>
        <fullName evidence="11">Foldase protein PrsA</fullName>
        <ecNumber evidence="11">5.2.1.8</ecNumber>
    </recommendedName>
</protein>
<feature type="domain" description="PpiC" evidence="13">
    <location>
        <begin position="137"/>
        <end position="233"/>
    </location>
</feature>
<keyword evidence="7 11" id="KW-0472">Membrane</keyword>
<dbReference type="AlphaFoldDB" id="A0AAE8J523"/>
<dbReference type="InterPro" id="IPR023059">
    <property type="entry name" value="Foldase_PrsA"/>
</dbReference>
<evidence type="ECO:0000256" key="3">
    <source>
        <dbReference type="ARBA" id="ARBA00006071"/>
    </source>
</evidence>
<accession>A0AAE8J523</accession>
<sequence>MMKKWLLAAASLLMVVTLAGCGSNTIATLKGGKVTQDEFYKEIKETSAGKQQVQQMILQKALQEQYGSKSLTKKIDKTYNTYKKQYGSSFTSVLAQSGLTTSSFKNQITTQMLANAALKANKKVTNADLKKQWKTYEPKVEVQHILVEKKDTAETVISELKKDNSTKNFTALAKKYSTDTGTKKDGGKLPVFDSTDTSLDPTFKTAAFKLKTNEYTTTPVKTSYGYHVIRMIKNPGKGKMADHKKTLTDQVYAKWANDQTVMAKVYTKVLKKADVTIKDKDLSDILSSYGVNAKKSSAKSSSK</sequence>